<sequence>MSSDYESWFSMLEVKGLSYSYANKLIFQDASFVASPGKISVILGSSGVGKTTLFRLIAKFLSPTDGKILWKGNPITQKDVAYMQQKSPLLPWRTIEKNIYLASELGRPRNSSIPPEKFIEVVDYFRINELLERYPDEISEGQKQRVALACQCLSSKPILLLDEPFSSLDVITKEILYGYVLRLADEDKKTVILVTHDFRDVAFLGDSVFLMKDYSLVPITFDDGFRSSKSIDLLIEKIRSSVLA</sequence>
<dbReference type="InterPro" id="IPR050166">
    <property type="entry name" value="ABC_transporter_ATP-bind"/>
</dbReference>
<dbReference type="InterPro" id="IPR027417">
    <property type="entry name" value="P-loop_NTPase"/>
</dbReference>
<dbReference type="PATRIC" id="fig|1229831.3.peg.379"/>
<accession>W8JGE4</accession>
<keyword evidence="2" id="KW-0547">Nucleotide-binding</keyword>
<dbReference type="PANTHER" id="PTHR42788">
    <property type="entry name" value="TAURINE IMPORT ATP-BINDING PROTEIN-RELATED"/>
    <property type="match status" value="1"/>
</dbReference>
<dbReference type="SUPFAM" id="SSF52540">
    <property type="entry name" value="P-loop containing nucleoside triphosphate hydrolases"/>
    <property type="match status" value="1"/>
</dbReference>
<dbReference type="EC" id="3.6.3.-" evidence="5"/>
<keyword evidence="1" id="KW-0813">Transport</keyword>
<reference evidence="5 6" key="1">
    <citation type="journal article" date="2014" name="Syst. Appl. Microbiol.">
        <title>Evidence for the existence of two new members of the family Chlamydiaceae and proposal of Chlamydia avium sp. nov. and Chlamydia gallinacea sp. nov.</title>
        <authorList>
            <person name="Sachse K."/>
            <person name="Laroucau K."/>
            <person name="Riege K."/>
            <person name="Wehner S."/>
            <person name="Dilcher M."/>
            <person name="Creasy H.H."/>
            <person name="Weidmann M."/>
            <person name="Myers G."/>
            <person name="Vorimore F."/>
            <person name="Vicari N."/>
            <person name="Magnino S."/>
            <person name="Liebler-Tenorio E."/>
            <person name="Ruettger A."/>
            <person name="Bavoil P.M."/>
            <person name="Hufert F.T."/>
            <person name="Rossello-Mora R."/>
            <person name="Marz M."/>
        </authorList>
    </citation>
    <scope>NUCLEOTIDE SEQUENCE [LARGE SCALE GENOMIC DNA]</scope>
    <source>
        <strain evidence="5 6">10DC88</strain>
    </source>
</reference>
<organism evidence="5 6">
    <name type="scientific">Chlamydia avium 10DC88</name>
    <dbReference type="NCBI Taxonomy" id="1229831"/>
    <lineage>
        <taxon>Bacteria</taxon>
        <taxon>Pseudomonadati</taxon>
        <taxon>Chlamydiota</taxon>
        <taxon>Chlamydiia</taxon>
        <taxon>Chlamydiales</taxon>
        <taxon>Chlamydiaceae</taxon>
        <taxon>Chlamydia/Chlamydophila group</taxon>
        <taxon>Chlamydia</taxon>
    </lineage>
</organism>
<dbReference type="SMART" id="SM00382">
    <property type="entry name" value="AAA"/>
    <property type="match status" value="1"/>
</dbReference>
<evidence type="ECO:0000256" key="2">
    <source>
        <dbReference type="ARBA" id="ARBA00022741"/>
    </source>
</evidence>
<dbReference type="Pfam" id="PF00005">
    <property type="entry name" value="ABC_tran"/>
    <property type="match status" value="1"/>
</dbReference>
<feature type="domain" description="ABC transporter" evidence="4">
    <location>
        <begin position="12"/>
        <end position="238"/>
    </location>
</feature>
<dbReference type="EMBL" id="CP006571">
    <property type="protein sequence ID" value="AHK63240.1"/>
    <property type="molecule type" value="Genomic_DNA"/>
</dbReference>
<dbReference type="Proteomes" id="UP000019433">
    <property type="component" value="Chromosome"/>
</dbReference>
<dbReference type="HOGENOM" id="CLU_000604_1_22_0"/>
<protein>
    <submittedName>
        <fullName evidence="5">Aliphatic sulfonates import ATP-binding protein SsuB 1</fullName>
        <ecNumber evidence="5">3.6.3.-</ecNumber>
    </submittedName>
</protein>
<dbReference type="PROSITE" id="PS50893">
    <property type="entry name" value="ABC_TRANSPORTER_2"/>
    <property type="match status" value="1"/>
</dbReference>
<dbReference type="STRING" id="1229831.M832_03750"/>
<evidence type="ECO:0000256" key="1">
    <source>
        <dbReference type="ARBA" id="ARBA00022448"/>
    </source>
</evidence>
<keyword evidence="3 5" id="KW-0067">ATP-binding</keyword>
<dbReference type="AlphaFoldDB" id="W8JGE4"/>
<gene>
    <name evidence="5" type="primary">ssuB1</name>
    <name evidence="5" type="ORF">M832_03750</name>
</gene>
<name>W8JGE4_9CHLA</name>
<dbReference type="InterPro" id="IPR003593">
    <property type="entry name" value="AAA+_ATPase"/>
</dbReference>
<dbReference type="eggNOG" id="COG1116">
    <property type="taxonomic scope" value="Bacteria"/>
</dbReference>
<evidence type="ECO:0000313" key="6">
    <source>
        <dbReference type="Proteomes" id="UP000019433"/>
    </source>
</evidence>
<evidence type="ECO:0000259" key="4">
    <source>
        <dbReference type="PROSITE" id="PS50893"/>
    </source>
</evidence>
<dbReference type="GO" id="GO:0016887">
    <property type="term" value="F:ATP hydrolysis activity"/>
    <property type="evidence" value="ECO:0007669"/>
    <property type="project" value="InterPro"/>
</dbReference>
<evidence type="ECO:0000256" key="3">
    <source>
        <dbReference type="ARBA" id="ARBA00022840"/>
    </source>
</evidence>
<evidence type="ECO:0000313" key="5">
    <source>
        <dbReference type="EMBL" id="AHK63240.1"/>
    </source>
</evidence>
<proteinExistence type="predicted"/>
<dbReference type="InterPro" id="IPR003439">
    <property type="entry name" value="ABC_transporter-like_ATP-bd"/>
</dbReference>
<dbReference type="GO" id="GO:0005524">
    <property type="term" value="F:ATP binding"/>
    <property type="evidence" value="ECO:0007669"/>
    <property type="project" value="UniProtKB-KW"/>
</dbReference>
<dbReference type="Gene3D" id="3.40.50.300">
    <property type="entry name" value="P-loop containing nucleotide triphosphate hydrolases"/>
    <property type="match status" value="1"/>
</dbReference>
<dbReference type="PANTHER" id="PTHR42788:SF2">
    <property type="entry name" value="ABC TRANSPORTER ATP-BINDING PROTEIN"/>
    <property type="match status" value="1"/>
</dbReference>
<dbReference type="KEGG" id="cav:M832_03750"/>
<keyword evidence="5" id="KW-0378">Hydrolase</keyword>